<sequence>MYVLRAALSSIARNKLMAFISLGVIVVSIFVLGIFLTITVNFQSIVTALKEKVEIRVFLNDEIDKTGVGDIKGAIMAVEGVENVFYTSKDDALDRFREEYKDKADLLDLVEGNPLPASFSVKLLPEYRTEEKASTIASRIEKMEGVEEAEYGKEWVARLDEVVRILVMVDASVGAIIALSCLFLVFNTIRLTVFARKEEIEIMSLVGATSSFIRRPFLLVGLFYGFLGGVLASAMLYAIYQAVIVKVPAIKFLEPAQLGGLVLFATLLGYFGSVFSVRRFVAT</sequence>
<dbReference type="PANTHER" id="PTHR47755">
    <property type="entry name" value="CELL DIVISION PROTEIN FTSX"/>
    <property type="match status" value="1"/>
</dbReference>
<dbReference type="NCBIfam" id="NF038347">
    <property type="entry name" value="FtsX_Gpos"/>
    <property type="match status" value="1"/>
</dbReference>
<comment type="similarity">
    <text evidence="2 12">Belongs to the ABC-4 integral membrane protein family. FtsX subfamily.</text>
</comment>
<dbReference type="InterPro" id="IPR003838">
    <property type="entry name" value="ABC3_permease_C"/>
</dbReference>
<dbReference type="Pfam" id="PF18075">
    <property type="entry name" value="FtsX_ECD"/>
    <property type="match status" value="1"/>
</dbReference>
<evidence type="ECO:0000256" key="2">
    <source>
        <dbReference type="ARBA" id="ARBA00007379"/>
    </source>
</evidence>
<comment type="subunit">
    <text evidence="3">Forms a membrane-associated complex with FtsE.</text>
</comment>
<dbReference type="Gene3D" id="3.30.70.3040">
    <property type="match status" value="1"/>
</dbReference>
<evidence type="ECO:0000256" key="4">
    <source>
        <dbReference type="ARBA" id="ARBA00021907"/>
    </source>
</evidence>
<feature type="transmembrane region" description="Helical" evidence="13">
    <location>
        <begin position="16"/>
        <end position="40"/>
    </location>
</feature>
<dbReference type="InterPro" id="IPR047590">
    <property type="entry name" value="FtsX_proteobact-type"/>
</dbReference>
<proteinExistence type="inferred from homology"/>
<keyword evidence="8 13" id="KW-0812">Transmembrane</keyword>
<evidence type="ECO:0000256" key="12">
    <source>
        <dbReference type="PIRNR" id="PIRNR003097"/>
    </source>
</evidence>
<keyword evidence="7 12" id="KW-0132">Cell division</keyword>
<evidence type="ECO:0000256" key="11">
    <source>
        <dbReference type="ARBA" id="ARBA00023306"/>
    </source>
</evidence>
<dbReference type="Proteomes" id="UP000315525">
    <property type="component" value="Unassembled WGS sequence"/>
</dbReference>
<dbReference type="Pfam" id="PF02687">
    <property type="entry name" value="FtsX"/>
    <property type="match status" value="1"/>
</dbReference>
<keyword evidence="5 12" id="KW-1003">Cell membrane</keyword>
<dbReference type="NCBIfam" id="TIGR00439">
    <property type="entry name" value="FtsX_Gneg"/>
    <property type="match status" value="1"/>
</dbReference>
<evidence type="ECO:0000256" key="13">
    <source>
        <dbReference type="SAM" id="Phobius"/>
    </source>
</evidence>
<evidence type="ECO:0000313" key="17">
    <source>
        <dbReference type="Proteomes" id="UP000315525"/>
    </source>
</evidence>
<dbReference type="PIRSF" id="PIRSF003097">
    <property type="entry name" value="FtsX"/>
    <property type="match status" value="1"/>
</dbReference>
<evidence type="ECO:0000256" key="5">
    <source>
        <dbReference type="ARBA" id="ARBA00022475"/>
    </source>
</evidence>
<evidence type="ECO:0000256" key="7">
    <source>
        <dbReference type="ARBA" id="ARBA00022618"/>
    </source>
</evidence>
<dbReference type="EMBL" id="SOJN01000147">
    <property type="protein sequence ID" value="TET43807.1"/>
    <property type="molecule type" value="Genomic_DNA"/>
</dbReference>
<gene>
    <name evidence="16" type="ORF">E3J62_12235</name>
</gene>
<keyword evidence="10 12" id="KW-0472">Membrane</keyword>
<evidence type="ECO:0000256" key="9">
    <source>
        <dbReference type="ARBA" id="ARBA00022989"/>
    </source>
</evidence>
<evidence type="ECO:0000256" key="6">
    <source>
        <dbReference type="ARBA" id="ARBA00022519"/>
    </source>
</evidence>
<evidence type="ECO:0000256" key="1">
    <source>
        <dbReference type="ARBA" id="ARBA00004429"/>
    </source>
</evidence>
<organism evidence="16 17">
    <name type="scientific">candidate division TA06 bacterium</name>
    <dbReference type="NCBI Taxonomy" id="2250710"/>
    <lineage>
        <taxon>Bacteria</taxon>
        <taxon>Bacteria division TA06</taxon>
    </lineage>
</organism>
<feature type="domain" description="ABC3 transporter permease C-terminal" evidence="14">
    <location>
        <begin position="173"/>
        <end position="280"/>
    </location>
</feature>
<evidence type="ECO:0000259" key="15">
    <source>
        <dbReference type="Pfam" id="PF18075"/>
    </source>
</evidence>
<comment type="caution">
    <text evidence="16">The sequence shown here is derived from an EMBL/GenBank/DDBJ whole genome shotgun (WGS) entry which is preliminary data.</text>
</comment>
<evidence type="ECO:0000256" key="3">
    <source>
        <dbReference type="ARBA" id="ARBA00011160"/>
    </source>
</evidence>
<accession>A0A523UMQ5</accession>
<feature type="transmembrane region" description="Helical" evidence="13">
    <location>
        <begin position="260"/>
        <end position="281"/>
    </location>
</feature>
<feature type="domain" description="FtsX extracellular" evidence="15">
    <location>
        <begin position="53"/>
        <end position="148"/>
    </location>
</feature>
<reference evidence="16 17" key="1">
    <citation type="submission" date="2019-03" db="EMBL/GenBank/DDBJ databases">
        <title>Metabolic potential of uncultured bacteria and archaea associated with petroleum seepage in deep-sea sediments.</title>
        <authorList>
            <person name="Dong X."/>
            <person name="Hubert C."/>
        </authorList>
    </citation>
    <scope>NUCLEOTIDE SEQUENCE [LARGE SCALE GENOMIC DNA]</scope>
    <source>
        <strain evidence="16">E44_bin18</strain>
    </source>
</reference>
<dbReference type="InterPro" id="IPR004513">
    <property type="entry name" value="FtsX"/>
</dbReference>
<keyword evidence="11 12" id="KW-0131">Cell cycle</keyword>
<dbReference type="InterPro" id="IPR040690">
    <property type="entry name" value="FtsX_ECD"/>
</dbReference>
<evidence type="ECO:0000313" key="16">
    <source>
        <dbReference type="EMBL" id="TET43807.1"/>
    </source>
</evidence>
<dbReference type="GO" id="GO:0051301">
    <property type="term" value="P:cell division"/>
    <property type="evidence" value="ECO:0007669"/>
    <property type="project" value="UniProtKB-KW"/>
</dbReference>
<feature type="transmembrane region" description="Helical" evidence="13">
    <location>
        <begin position="217"/>
        <end position="240"/>
    </location>
</feature>
<feature type="transmembrane region" description="Helical" evidence="13">
    <location>
        <begin position="165"/>
        <end position="186"/>
    </location>
</feature>
<name>A0A523UMQ5_UNCT6</name>
<keyword evidence="6" id="KW-0997">Cell inner membrane</keyword>
<dbReference type="AlphaFoldDB" id="A0A523UMQ5"/>
<evidence type="ECO:0000259" key="14">
    <source>
        <dbReference type="Pfam" id="PF02687"/>
    </source>
</evidence>
<evidence type="ECO:0000256" key="10">
    <source>
        <dbReference type="ARBA" id="ARBA00023136"/>
    </source>
</evidence>
<keyword evidence="9 13" id="KW-1133">Transmembrane helix</keyword>
<dbReference type="GO" id="GO:0005886">
    <property type="term" value="C:plasma membrane"/>
    <property type="evidence" value="ECO:0007669"/>
    <property type="project" value="UniProtKB-SubCell"/>
</dbReference>
<protein>
    <recommendedName>
        <fullName evidence="4 12">Cell division protein FtsX</fullName>
    </recommendedName>
</protein>
<comment type="subcellular location">
    <subcellularLocation>
        <location evidence="1">Cell inner membrane</location>
        <topology evidence="1">Multi-pass membrane protein</topology>
    </subcellularLocation>
</comment>
<dbReference type="InterPro" id="IPR058204">
    <property type="entry name" value="FtsX_firmicutes-type"/>
</dbReference>
<evidence type="ECO:0000256" key="8">
    <source>
        <dbReference type="ARBA" id="ARBA00022692"/>
    </source>
</evidence>
<dbReference type="PANTHER" id="PTHR47755:SF1">
    <property type="entry name" value="CELL DIVISION PROTEIN FTSX"/>
    <property type="match status" value="1"/>
</dbReference>